<keyword evidence="3" id="KW-1185">Reference proteome</keyword>
<dbReference type="GO" id="GO:0006260">
    <property type="term" value="P:DNA replication"/>
    <property type="evidence" value="ECO:0007669"/>
    <property type="project" value="TreeGrafter"/>
</dbReference>
<dbReference type="Gene3D" id="3.40.50.300">
    <property type="entry name" value="P-loop containing nucleotide triphosphate hydrolases"/>
    <property type="match status" value="1"/>
</dbReference>
<dbReference type="EMBL" id="PDOE01000005">
    <property type="protein sequence ID" value="RKL66687.1"/>
    <property type="molecule type" value="Genomic_DNA"/>
</dbReference>
<dbReference type="SMART" id="SM00382">
    <property type="entry name" value="AAA"/>
    <property type="match status" value="1"/>
</dbReference>
<reference evidence="2 3" key="1">
    <citation type="submission" date="2017-10" db="EMBL/GenBank/DDBJ databases">
        <title>Bacillus sp. nov., a halophilic bacterium isolated from a Keqin Lake.</title>
        <authorList>
            <person name="Wang H."/>
        </authorList>
    </citation>
    <scope>NUCLEOTIDE SEQUENCE [LARGE SCALE GENOMIC DNA]</scope>
    <source>
        <strain evidence="2 3">KCTC 13187</strain>
    </source>
</reference>
<dbReference type="CDD" id="cd00009">
    <property type="entry name" value="AAA"/>
    <property type="match status" value="1"/>
</dbReference>
<comment type="caution">
    <text evidence="2">The sequence shown here is derived from an EMBL/GenBank/DDBJ whole genome shotgun (WGS) entry which is preliminary data.</text>
</comment>
<sequence length="313" mass="36035">MDSIEQSIKQFSGGRFEKRFEQLKKNTLQNHRIKLFLDKNPEMTNENIEKGINELYQFTQQWNNCDQCPGLEACPNLIQGFQPDLNVYRGEIQNQYKPCSLKKKDEERKRQASFVQSLYLPKEMTQVSFDDFHEDNSSRTNAFTKAMAFCASVNPGEDGQGLYIHGPFGVGKTFLVGAIANYLADEEVTTMIVYTPDFFRELKNGISDGSYQGKMDMVKRAPVLIMDDIGAETMSNWIRDDILGAILQFRMMEKLPTIFTSNFDLSELEIHLSSTQRGGVEKVDQLKARRILERVKHLNEVIDMKGENKRNQR</sequence>
<dbReference type="GO" id="GO:0005524">
    <property type="term" value="F:ATP binding"/>
    <property type="evidence" value="ECO:0007669"/>
    <property type="project" value="InterPro"/>
</dbReference>
<dbReference type="InterPro" id="IPR003593">
    <property type="entry name" value="AAA+_ATPase"/>
</dbReference>
<dbReference type="Proteomes" id="UP000281498">
    <property type="component" value="Unassembled WGS sequence"/>
</dbReference>
<dbReference type="InterPro" id="IPR027417">
    <property type="entry name" value="P-loop_NTPase"/>
</dbReference>
<gene>
    <name evidence="2" type="ORF">CR203_12670</name>
</gene>
<protein>
    <submittedName>
        <fullName evidence="2">Primosomal protein DnaI</fullName>
    </submittedName>
</protein>
<dbReference type="InterPro" id="IPR009928">
    <property type="entry name" value="DnaI_N"/>
</dbReference>
<feature type="domain" description="AAA+ ATPase" evidence="1">
    <location>
        <begin position="158"/>
        <end position="308"/>
    </location>
</feature>
<dbReference type="NCBIfam" id="NF006505">
    <property type="entry name" value="PRK08939.1"/>
    <property type="match status" value="1"/>
</dbReference>
<accession>A0A3A9K1U9</accession>
<name>A0A3A9K1U9_9BACI</name>
<dbReference type="RefSeq" id="WP_110934893.1">
    <property type="nucleotide sequence ID" value="NZ_KZ614146.1"/>
</dbReference>
<dbReference type="PANTHER" id="PTHR30050">
    <property type="entry name" value="CHROMOSOMAL REPLICATION INITIATOR PROTEIN DNAA"/>
    <property type="match status" value="1"/>
</dbReference>
<dbReference type="Pfam" id="PF07319">
    <property type="entry name" value="DnaI_N"/>
    <property type="match status" value="1"/>
</dbReference>
<proteinExistence type="predicted"/>
<dbReference type="AlphaFoldDB" id="A0A3A9K1U9"/>
<evidence type="ECO:0000313" key="2">
    <source>
        <dbReference type="EMBL" id="RKL66687.1"/>
    </source>
</evidence>
<dbReference type="PANTHER" id="PTHR30050:SF8">
    <property type="entry name" value="PRIMOSOMAL PROTEIN DNAI"/>
    <property type="match status" value="1"/>
</dbReference>
<dbReference type="SUPFAM" id="SSF52540">
    <property type="entry name" value="P-loop containing nucleoside triphosphate hydrolases"/>
    <property type="match status" value="1"/>
</dbReference>
<dbReference type="InterPro" id="IPR002611">
    <property type="entry name" value="IstB_ATP-bd"/>
</dbReference>
<dbReference type="OrthoDB" id="61127at2"/>
<evidence type="ECO:0000259" key="1">
    <source>
        <dbReference type="SMART" id="SM00382"/>
    </source>
</evidence>
<organism evidence="2 3">
    <name type="scientific">Salipaludibacillus neizhouensis</name>
    <dbReference type="NCBI Taxonomy" id="885475"/>
    <lineage>
        <taxon>Bacteria</taxon>
        <taxon>Bacillati</taxon>
        <taxon>Bacillota</taxon>
        <taxon>Bacilli</taxon>
        <taxon>Bacillales</taxon>
        <taxon>Bacillaceae</taxon>
    </lineage>
</organism>
<dbReference type="Pfam" id="PF01695">
    <property type="entry name" value="IstB_IS21"/>
    <property type="match status" value="1"/>
</dbReference>
<evidence type="ECO:0000313" key="3">
    <source>
        <dbReference type="Proteomes" id="UP000281498"/>
    </source>
</evidence>